<organism evidence="2 3">
    <name type="scientific">Cymbomonas tetramitiformis</name>
    <dbReference type="NCBI Taxonomy" id="36881"/>
    <lineage>
        <taxon>Eukaryota</taxon>
        <taxon>Viridiplantae</taxon>
        <taxon>Chlorophyta</taxon>
        <taxon>Pyramimonadophyceae</taxon>
        <taxon>Pyramimonadales</taxon>
        <taxon>Pyramimonadaceae</taxon>
        <taxon>Cymbomonas</taxon>
    </lineage>
</organism>
<evidence type="ECO:0000313" key="3">
    <source>
        <dbReference type="Proteomes" id="UP001190700"/>
    </source>
</evidence>
<dbReference type="AlphaFoldDB" id="A0AAE0EST7"/>
<gene>
    <name evidence="2" type="ORF">CYMTET_51282</name>
</gene>
<proteinExistence type="predicted"/>
<comment type="caution">
    <text evidence="2">The sequence shown here is derived from an EMBL/GenBank/DDBJ whole genome shotgun (WGS) entry which is preliminary data.</text>
</comment>
<reference evidence="2 3" key="1">
    <citation type="journal article" date="2015" name="Genome Biol. Evol.">
        <title>Comparative Genomics of a Bacterivorous Green Alga Reveals Evolutionary Causalities and Consequences of Phago-Mixotrophic Mode of Nutrition.</title>
        <authorList>
            <person name="Burns J.A."/>
            <person name="Paasch A."/>
            <person name="Narechania A."/>
            <person name="Kim E."/>
        </authorList>
    </citation>
    <scope>NUCLEOTIDE SEQUENCE [LARGE SCALE GENOMIC DNA]</scope>
    <source>
        <strain evidence="2 3">PLY_AMNH</strain>
    </source>
</reference>
<evidence type="ECO:0000256" key="1">
    <source>
        <dbReference type="SAM" id="MobiDB-lite"/>
    </source>
</evidence>
<feature type="compositionally biased region" description="Basic and acidic residues" evidence="1">
    <location>
        <begin position="295"/>
        <end position="308"/>
    </location>
</feature>
<feature type="region of interest" description="Disordered" evidence="1">
    <location>
        <begin position="128"/>
        <end position="185"/>
    </location>
</feature>
<feature type="compositionally biased region" description="Basic and acidic residues" evidence="1">
    <location>
        <begin position="160"/>
        <end position="171"/>
    </location>
</feature>
<name>A0AAE0EST7_9CHLO</name>
<dbReference type="Proteomes" id="UP001190700">
    <property type="component" value="Unassembled WGS sequence"/>
</dbReference>
<feature type="compositionally biased region" description="Low complexity" evidence="1">
    <location>
        <begin position="128"/>
        <end position="146"/>
    </location>
</feature>
<protein>
    <submittedName>
        <fullName evidence="2">Uncharacterized protein</fullName>
    </submittedName>
</protein>
<dbReference type="EMBL" id="LGRX02034124">
    <property type="protein sequence ID" value="KAK3238732.1"/>
    <property type="molecule type" value="Genomic_DNA"/>
</dbReference>
<keyword evidence="3" id="KW-1185">Reference proteome</keyword>
<sequence>MSEASVTGPYLETLRWKAPTSPDNRLHRTVHISSTADSTVVQSSTNATSRYIKSTGTVDRITGTSHRCADTGAEQHSGNHEVSFAQARHVEELRCGASTEDAYRASTHLEASTPPPCEPLFHKDVLRSRSNASASSSSTAAAASRSPSERKSASDGTFETLRRRYDLRRSGGVDPPSPESLQWRAEPAGPGCLLALLGEQRRARQSRAMLSRVLLHGGPSEVAHGCDEGGVEDDSCFQEIPHMSPPQHAAQLESSHGTLSSLLIRMIQRHTQPLRGPAEASRQHRSPLRVSSQEGGRRRMEAPEERVTVTETPMGRGWARDLDGSLDHTGIRSHLDGLPDPMVVMAREPSAGLVRRAFAAWTLALPGIQLSWCPDCVRIQQDGMWIRNRDARIMSGWGLLSICGYRIG</sequence>
<feature type="region of interest" description="Disordered" evidence="1">
    <location>
        <begin position="273"/>
        <end position="308"/>
    </location>
</feature>
<accession>A0AAE0EST7</accession>
<evidence type="ECO:0000313" key="2">
    <source>
        <dbReference type="EMBL" id="KAK3238732.1"/>
    </source>
</evidence>